<sequence>MLSPKALPFFLGPLAAATQLPLPRTIHQFPNPTWLENIASTRNGTLLTGVLGATAALHLIDPFASDSAPVDSLLYDFPSANSVFGISELSPNIFAVATGNYSTTSGATEGTSSLWTVGLNSLEKEDGTPAVRKVVDLKDTSLVNGIAALNKDTVLVADSLAGTILGVSVKTGEYHVLHDDISLAPNLTASPAIGVNGLKYLAPNLYFTSTRLGAFRVRVDPDTGAAVGPYVKLASLEVPDDLAVTDDGTVFVARPLGDVVEKVGVDGDVTVIAGGAGEEVVRGATAVTLGRTWRDRGVVYVCTMGGFAEDGSFVEGGKIVAVSMD</sequence>
<dbReference type="EMBL" id="MU005572">
    <property type="protein sequence ID" value="KAF2689687.1"/>
    <property type="molecule type" value="Genomic_DNA"/>
</dbReference>
<dbReference type="OrthoDB" id="9977941at2759"/>
<proteinExistence type="predicted"/>
<dbReference type="SUPFAM" id="SSF63829">
    <property type="entry name" value="Calcium-dependent phosphotriesterase"/>
    <property type="match status" value="1"/>
</dbReference>
<dbReference type="Proteomes" id="UP000799291">
    <property type="component" value="Unassembled WGS sequence"/>
</dbReference>
<dbReference type="InterPro" id="IPR052998">
    <property type="entry name" value="Hetero-Diels-Alderase-like"/>
</dbReference>
<keyword evidence="2" id="KW-1185">Reference proteome</keyword>
<evidence type="ECO:0000313" key="2">
    <source>
        <dbReference type="Proteomes" id="UP000799291"/>
    </source>
</evidence>
<accession>A0A6G1JGJ2</accession>
<dbReference type="PANTHER" id="PTHR42060">
    <property type="entry name" value="NHL REPEAT-CONTAINING PROTEIN-RELATED"/>
    <property type="match status" value="1"/>
</dbReference>
<dbReference type="AlphaFoldDB" id="A0A6G1JGJ2"/>
<protein>
    <recommendedName>
        <fullName evidence="3">SMP-30/Gluconolactonase/LRE-like region domain-containing protein</fullName>
    </recommendedName>
</protein>
<dbReference type="Gene3D" id="2.120.10.30">
    <property type="entry name" value="TolB, C-terminal domain"/>
    <property type="match status" value="1"/>
</dbReference>
<name>A0A6G1JGJ2_9PLEO</name>
<dbReference type="PANTHER" id="PTHR42060:SF3">
    <property type="entry name" value="SMP-30_GLUCONOLACTONASE_LRE-LIKE REGION DOMAIN-CONTAINING PROTEIN"/>
    <property type="match status" value="1"/>
</dbReference>
<reference evidence="1" key="1">
    <citation type="journal article" date="2020" name="Stud. Mycol.">
        <title>101 Dothideomycetes genomes: a test case for predicting lifestyles and emergence of pathogens.</title>
        <authorList>
            <person name="Haridas S."/>
            <person name="Albert R."/>
            <person name="Binder M."/>
            <person name="Bloem J."/>
            <person name="Labutti K."/>
            <person name="Salamov A."/>
            <person name="Andreopoulos B."/>
            <person name="Baker S."/>
            <person name="Barry K."/>
            <person name="Bills G."/>
            <person name="Bluhm B."/>
            <person name="Cannon C."/>
            <person name="Castanera R."/>
            <person name="Culley D."/>
            <person name="Daum C."/>
            <person name="Ezra D."/>
            <person name="Gonzalez J."/>
            <person name="Henrissat B."/>
            <person name="Kuo A."/>
            <person name="Liang C."/>
            <person name="Lipzen A."/>
            <person name="Lutzoni F."/>
            <person name="Magnuson J."/>
            <person name="Mondo S."/>
            <person name="Nolan M."/>
            <person name="Ohm R."/>
            <person name="Pangilinan J."/>
            <person name="Park H.-J."/>
            <person name="Ramirez L."/>
            <person name="Alfaro M."/>
            <person name="Sun H."/>
            <person name="Tritt A."/>
            <person name="Yoshinaga Y."/>
            <person name="Zwiers L.-H."/>
            <person name="Turgeon B."/>
            <person name="Goodwin S."/>
            <person name="Spatafora J."/>
            <person name="Crous P."/>
            <person name="Grigoriev I."/>
        </authorList>
    </citation>
    <scope>NUCLEOTIDE SEQUENCE</scope>
    <source>
        <strain evidence="1">CBS 122367</strain>
    </source>
</reference>
<gene>
    <name evidence="1" type="ORF">K458DRAFT_427803</name>
</gene>
<evidence type="ECO:0008006" key="3">
    <source>
        <dbReference type="Google" id="ProtNLM"/>
    </source>
</evidence>
<dbReference type="InterPro" id="IPR011042">
    <property type="entry name" value="6-blade_b-propeller_TolB-like"/>
</dbReference>
<evidence type="ECO:0000313" key="1">
    <source>
        <dbReference type="EMBL" id="KAF2689687.1"/>
    </source>
</evidence>
<organism evidence="1 2">
    <name type="scientific">Lentithecium fluviatile CBS 122367</name>
    <dbReference type="NCBI Taxonomy" id="1168545"/>
    <lineage>
        <taxon>Eukaryota</taxon>
        <taxon>Fungi</taxon>
        <taxon>Dikarya</taxon>
        <taxon>Ascomycota</taxon>
        <taxon>Pezizomycotina</taxon>
        <taxon>Dothideomycetes</taxon>
        <taxon>Pleosporomycetidae</taxon>
        <taxon>Pleosporales</taxon>
        <taxon>Massarineae</taxon>
        <taxon>Lentitheciaceae</taxon>
        <taxon>Lentithecium</taxon>
    </lineage>
</organism>